<reference evidence="4 5" key="1">
    <citation type="submission" date="2018-03" db="EMBL/GenBank/DDBJ databases">
        <title>Whole genome sequencing of Histamine producing bacteria.</title>
        <authorList>
            <person name="Butler K."/>
        </authorList>
    </citation>
    <scope>NUCLEOTIDE SEQUENCE [LARGE SCALE GENOMIC DNA]</scope>
    <source>
        <strain evidence="4 5">JCM 13586</strain>
    </source>
</reference>
<protein>
    <submittedName>
        <fullName evidence="4">Efflux RND transporter periplasmic adaptor subunit</fullName>
    </submittedName>
</protein>
<dbReference type="PANTHER" id="PTHR30469:SF20">
    <property type="entry name" value="EFFLUX RND TRANSPORTER PERIPLASMIC ADAPTOR SUBUNIT"/>
    <property type="match status" value="1"/>
</dbReference>
<dbReference type="Gene3D" id="2.40.420.20">
    <property type="match status" value="1"/>
</dbReference>
<name>A0A2T3IZD7_9GAMM</name>
<dbReference type="Gene3D" id="2.40.50.100">
    <property type="match status" value="1"/>
</dbReference>
<gene>
    <name evidence="4" type="ORF">C9I99_11675</name>
</gene>
<comment type="similarity">
    <text evidence="1">Belongs to the membrane fusion protein (MFP) (TC 8.A.1) family.</text>
</comment>
<feature type="chain" id="PRO_5015772981" evidence="2">
    <location>
        <begin position="28"/>
        <end position="392"/>
    </location>
</feature>
<dbReference type="Proteomes" id="UP000241222">
    <property type="component" value="Unassembled WGS sequence"/>
</dbReference>
<dbReference type="GO" id="GO:0015562">
    <property type="term" value="F:efflux transmembrane transporter activity"/>
    <property type="evidence" value="ECO:0007669"/>
    <property type="project" value="TreeGrafter"/>
</dbReference>
<dbReference type="PANTHER" id="PTHR30469">
    <property type="entry name" value="MULTIDRUG RESISTANCE PROTEIN MDTA"/>
    <property type="match status" value="1"/>
</dbReference>
<proteinExistence type="inferred from homology"/>
<sequence length="392" mass="42701">MKKITPLVLAPVAMLMLNGCSDTTTYANDKPPRPVQVIELGSQHQFNTRQFSGVLEAIDTANLAFKVPGTITEVMVKTGEQVKQGQVIARLDPHDYQVAVLELEARLDEAKAANTLADIELKRVKQATNDNAIAAVNLDRAVSGYKRSQAMVKVVEQNLQKANDALAYTQLTAPFDGVVGKRFSEQFEQAAPGLPVLTLHQPSHLQAVVDIPESLINQFREQPSGTVSWYGNTDIIPATLKEVNTLPDPIKQTYQITYQLDQSALTMITDALPGKAIQLNVAFEQGEGQYCIPYSAIIQIGATHTVFTIEDGRTFPKAVNIESLQTDQACVTGDLGAGDKIITAGVHYLRPDQPVGKLLTTTLVTPQHIHQDVLLASTPGQSKSMLSKHETR</sequence>
<dbReference type="NCBIfam" id="TIGR01730">
    <property type="entry name" value="RND_mfp"/>
    <property type="match status" value="1"/>
</dbReference>
<dbReference type="InterPro" id="IPR058625">
    <property type="entry name" value="MdtA-like_BSH"/>
</dbReference>
<dbReference type="AlphaFoldDB" id="A0A2T3IZD7"/>
<dbReference type="GO" id="GO:1990281">
    <property type="term" value="C:efflux pump complex"/>
    <property type="evidence" value="ECO:0007669"/>
    <property type="project" value="TreeGrafter"/>
</dbReference>
<dbReference type="Gene3D" id="2.40.30.170">
    <property type="match status" value="1"/>
</dbReference>
<accession>A0A2T3IZD7</accession>
<dbReference type="InterPro" id="IPR006143">
    <property type="entry name" value="RND_pump_MFP"/>
</dbReference>
<evidence type="ECO:0000256" key="1">
    <source>
        <dbReference type="ARBA" id="ARBA00009477"/>
    </source>
</evidence>
<evidence type="ECO:0000313" key="5">
    <source>
        <dbReference type="Proteomes" id="UP000241222"/>
    </source>
</evidence>
<evidence type="ECO:0000313" key="4">
    <source>
        <dbReference type="EMBL" id="PSU34014.1"/>
    </source>
</evidence>
<evidence type="ECO:0000256" key="2">
    <source>
        <dbReference type="SAM" id="SignalP"/>
    </source>
</evidence>
<dbReference type="RefSeq" id="WP_107349060.1">
    <property type="nucleotide sequence ID" value="NZ_PYMH01000004.1"/>
</dbReference>
<evidence type="ECO:0000259" key="3">
    <source>
        <dbReference type="Pfam" id="PF25917"/>
    </source>
</evidence>
<dbReference type="OrthoDB" id="2110899at2"/>
<dbReference type="SUPFAM" id="SSF111369">
    <property type="entry name" value="HlyD-like secretion proteins"/>
    <property type="match status" value="1"/>
</dbReference>
<feature type="signal peptide" evidence="2">
    <location>
        <begin position="1"/>
        <end position="27"/>
    </location>
</feature>
<comment type="caution">
    <text evidence="4">The sequence shown here is derived from an EMBL/GenBank/DDBJ whole genome shotgun (WGS) entry which is preliminary data.</text>
</comment>
<dbReference type="Gene3D" id="1.10.287.470">
    <property type="entry name" value="Helix hairpin bin"/>
    <property type="match status" value="1"/>
</dbReference>
<dbReference type="EMBL" id="PYMH01000004">
    <property type="protein sequence ID" value="PSU34014.1"/>
    <property type="molecule type" value="Genomic_DNA"/>
</dbReference>
<feature type="domain" description="Multidrug resistance protein MdtA-like barrel-sandwich hybrid" evidence="3">
    <location>
        <begin position="61"/>
        <end position="182"/>
    </location>
</feature>
<keyword evidence="5" id="KW-1185">Reference proteome</keyword>
<keyword evidence="2" id="KW-0732">Signal</keyword>
<organism evidence="4 5">
    <name type="scientific">Photobacterium lutimaris</name>
    <dbReference type="NCBI Taxonomy" id="388278"/>
    <lineage>
        <taxon>Bacteria</taxon>
        <taxon>Pseudomonadati</taxon>
        <taxon>Pseudomonadota</taxon>
        <taxon>Gammaproteobacteria</taxon>
        <taxon>Vibrionales</taxon>
        <taxon>Vibrionaceae</taxon>
        <taxon>Photobacterium</taxon>
    </lineage>
</organism>
<dbReference type="Pfam" id="PF25917">
    <property type="entry name" value="BSH_RND"/>
    <property type="match status" value="1"/>
</dbReference>